<organism evidence="3 4">
    <name type="scientific">Dehalococcoides mccartyi</name>
    <dbReference type="NCBI Taxonomy" id="61435"/>
    <lineage>
        <taxon>Bacteria</taxon>
        <taxon>Bacillati</taxon>
        <taxon>Chloroflexota</taxon>
        <taxon>Dehalococcoidia</taxon>
        <taxon>Dehalococcoidales</taxon>
        <taxon>Dehalococcoidaceae</taxon>
        <taxon>Dehalococcoides</taxon>
    </lineage>
</organism>
<sequence length="190" mass="21902">MQLAKELYQLQELELDLESHLMQASKLQAILQDDSALRQAENNLVEAASHLKEQQASLRELESQSADLDAKINEIKKSLYSGRINNPKELSNLSKEQEILEAKRTQIDDQALAGMDRLEELQTNCNQVMEGLETARSEWQQDQTQNTQSLNLIHLEIEKLKNERHEFMSRFEQPDLVLFQTLRKSKGKAV</sequence>
<comment type="caution">
    <text evidence="3">The sequence shown here is derived from an EMBL/GenBank/DDBJ whole genome shotgun (WGS) entry which is preliminary data.</text>
</comment>
<dbReference type="AlphaFoldDB" id="A0A2J1DW58"/>
<dbReference type="InterPro" id="IPR056003">
    <property type="entry name" value="CT398_CC_hairpin"/>
</dbReference>
<keyword evidence="1" id="KW-0175">Coiled coil</keyword>
<feature type="coiled-coil region" evidence="1">
    <location>
        <begin position="10"/>
        <end position="138"/>
    </location>
</feature>
<dbReference type="Proteomes" id="UP000233649">
    <property type="component" value="Unassembled WGS sequence"/>
</dbReference>
<evidence type="ECO:0000256" key="1">
    <source>
        <dbReference type="SAM" id="Coils"/>
    </source>
</evidence>
<proteinExistence type="predicted"/>
<evidence type="ECO:0000313" key="3">
    <source>
        <dbReference type="EMBL" id="PKH46378.1"/>
    </source>
</evidence>
<evidence type="ECO:0000313" key="4">
    <source>
        <dbReference type="Proteomes" id="UP000233649"/>
    </source>
</evidence>
<dbReference type="Pfam" id="PF24481">
    <property type="entry name" value="CT398_CC"/>
    <property type="match status" value="1"/>
</dbReference>
<protein>
    <recommendedName>
        <fullName evidence="2">CT398-like coiled coil hairpin domain-containing protein</fullName>
    </recommendedName>
</protein>
<accession>A0A2J1DW58</accession>
<reference evidence="3 4" key="1">
    <citation type="journal article" date="2017" name="FEMS Microbiol. Ecol.">
        <title>Reconstructed genomes of novel Dehalococcoides mccartyi strains from 1,2,3,4-tetrachlorodibenzo-p-dioxin-dechlorinating enrichment cultures reveal divergent reductive dehalogenase gene profiles.</title>
        <authorList>
            <person name="Dam H.T."/>
            <person name="Vollmers J."/>
            <person name="Kaster A.K."/>
            <person name="Haggblom M.M."/>
        </authorList>
    </citation>
    <scope>NUCLEOTIDE SEQUENCE [LARGE SCALE GENOMIC DNA]</scope>
    <source>
        <strain evidence="3 4">H1-3-2.001</strain>
    </source>
</reference>
<name>A0A2J1DW58_9CHLR</name>
<evidence type="ECO:0000259" key="2">
    <source>
        <dbReference type="Pfam" id="PF24481"/>
    </source>
</evidence>
<gene>
    <name evidence="3" type="ORF">CVH13_01130</name>
</gene>
<dbReference type="Gene3D" id="1.10.287.1490">
    <property type="match status" value="1"/>
</dbReference>
<dbReference type="EMBL" id="PHFD01000218">
    <property type="protein sequence ID" value="PKH46378.1"/>
    <property type="molecule type" value="Genomic_DNA"/>
</dbReference>
<feature type="domain" description="CT398-like coiled coil hairpin" evidence="2">
    <location>
        <begin position="26"/>
        <end position="187"/>
    </location>
</feature>